<proteinExistence type="predicted"/>
<dbReference type="Proteomes" id="UP001222325">
    <property type="component" value="Unassembled WGS sequence"/>
</dbReference>
<keyword evidence="2" id="KW-0732">Signal</keyword>
<accession>A0AAD6U7P8</accession>
<evidence type="ECO:0000313" key="4">
    <source>
        <dbReference type="Proteomes" id="UP001222325"/>
    </source>
</evidence>
<feature type="signal peptide" evidence="2">
    <location>
        <begin position="1"/>
        <end position="17"/>
    </location>
</feature>
<keyword evidence="4" id="KW-1185">Reference proteome</keyword>
<dbReference type="AlphaFoldDB" id="A0AAD6U7P8"/>
<comment type="caution">
    <text evidence="3">The sequence shown here is derived from an EMBL/GenBank/DDBJ whole genome shotgun (WGS) entry which is preliminary data.</text>
</comment>
<protein>
    <submittedName>
        <fullName evidence="3">Uncharacterized protein</fullName>
    </submittedName>
</protein>
<name>A0AAD6U7P8_9AGAR</name>
<evidence type="ECO:0000256" key="2">
    <source>
        <dbReference type="SAM" id="SignalP"/>
    </source>
</evidence>
<organism evidence="3 4">
    <name type="scientific">Mycena belliarum</name>
    <dbReference type="NCBI Taxonomy" id="1033014"/>
    <lineage>
        <taxon>Eukaryota</taxon>
        <taxon>Fungi</taxon>
        <taxon>Dikarya</taxon>
        <taxon>Basidiomycota</taxon>
        <taxon>Agaricomycotina</taxon>
        <taxon>Agaricomycetes</taxon>
        <taxon>Agaricomycetidae</taxon>
        <taxon>Agaricales</taxon>
        <taxon>Marasmiineae</taxon>
        <taxon>Mycenaceae</taxon>
        <taxon>Mycena</taxon>
    </lineage>
</organism>
<sequence length="204" mass="20989">MHFRSTLLLAFLAGASALNIKQARQDFTTGAPLTVPLASLQPSPTGTDAAIASAYAKYADDCGAPLAQALQDGLVAYNHWSHVPTTNISDPKFLSFVNTDYFPYMDARAACEQDEHQLGFAEADALRSSGVKSTKASVTGTAQSNTGAVGGGSGGGGGTGVASPTANPRASPSPSPNGADSRRRPGMLDLLTLLLGSAYLLRFV</sequence>
<feature type="compositionally biased region" description="Low complexity" evidence="1">
    <location>
        <begin position="161"/>
        <end position="179"/>
    </location>
</feature>
<reference evidence="3" key="1">
    <citation type="submission" date="2023-03" db="EMBL/GenBank/DDBJ databases">
        <title>Massive genome expansion in bonnet fungi (Mycena s.s.) driven by repeated elements and novel gene families across ecological guilds.</title>
        <authorList>
            <consortium name="Lawrence Berkeley National Laboratory"/>
            <person name="Harder C.B."/>
            <person name="Miyauchi S."/>
            <person name="Viragh M."/>
            <person name="Kuo A."/>
            <person name="Thoen E."/>
            <person name="Andreopoulos B."/>
            <person name="Lu D."/>
            <person name="Skrede I."/>
            <person name="Drula E."/>
            <person name="Henrissat B."/>
            <person name="Morin E."/>
            <person name="Kohler A."/>
            <person name="Barry K."/>
            <person name="LaButti K."/>
            <person name="Morin E."/>
            <person name="Salamov A."/>
            <person name="Lipzen A."/>
            <person name="Mereny Z."/>
            <person name="Hegedus B."/>
            <person name="Baldrian P."/>
            <person name="Stursova M."/>
            <person name="Weitz H."/>
            <person name="Taylor A."/>
            <person name="Grigoriev I.V."/>
            <person name="Nagy L.G."/>
            <person name="Martin F."/>
            <person name="Kauserud H."/>
        </authorList>
    </citation>
    <scope>NUCLEOTIDE SEQUENCE</scope>
    <source>
        <strain evidence="3">CBHHK173m</strain>
    </source>
</reference>
<feature type="region of interest" description="Disordered" evidence="1">
    <location>
        <begin position="137"/>
        <end position="184"/>
    </location>
</feature>
<evidence type="ECO:0000313" key="3">
    <source>
        <dbReference type="EMBL" id="KAJ7088024.1"/>
    </source>
</evidence>
<feature type="compositionally biased region" description="Gly residues" evidence="1">
    <location>
        <begin position="148"/>
        <end position="160"/>
    </location>
</feature>
<dbReference type="EMBL" id="JARJCN010000027">
    <property type="protein sequence ID" value="KAJ7088024.1"/>
    <property type="molecule type" value="Genomic_DNA"/>
</dbReference>
<feature type="chain" id="PRO_5042209314" evidence="2">
    <location>
        <begin position="18"/>
        <end position="204"/>
    </location>
</feature>
<evidence type="ECO:0000256" key="1">
    <source>
        <dbReference type="SAM" id="MobiDB-lite"/>
    </source>
</evidence>
<gene>
    <name evidence="3" type="ORF">B0H15DRAFT_801082</name>
</gene>